<evidence type="ECO:0000259" key="3">
    <source>
        <dbReference type="SMART" id="SM00062"/>
    </source>
</evidence>
<accession>A0ABW9GTA1</accession>
<dbReference type="Proteomes" id="UP001630969">
    <property type="component" value="Unassembled WGS sequence"/>
</dbReference>
<organism evidence="4 5">
    <name type="scientific">Aeromonas bivalvium</name>
    <dbReference type="NCBI Taxonomy" id="440079"/>
    <lineage>
        <taxon>Bacteria</taxon>
        <taxon>Pseudomonadati</taxon>
        <taxon>Pseudomonadota</taxon>
        <taxon>Gammaproteobacteria</taxon>
        <taxon>Aeromonadales</taxon>
        <taxon>Aeromonadaceae</taxon>
        <taxon>Aeromonas</taxon>
    </lineage>
</organism>
<evidence type="ECO:0000313" key="4">
    <source>
        <dbReference type="EMBL" id="MFM4894377.1"/>
    </source>
</evidence>
<name>A0ABW9GTA1_9GAMM</name>
<dbReference type="EMBL" id="JBGXBU010000008">
    <property type="protein sequence ID" value="MFM4894377.1"/>
    <property type="molecule type" value="Genomic_DNA"/>
</dbReference>
<dbReference type="RefSeq" id="WP_111874290.1">
    <property type="nucleotide sequence ID" value="NZ_JBGXBU010000008.1"/>
</dbReference>
<dbReference type="PANTHER" id="PTHR35936">
    <property type="entry name" value="MEMBRANE-BOUND LYTIC MUREIN TRANSGLYCOSYLASE F"/>
    <property type="match status" value="1"/>
</dbReference>
<dbReference type="GeneID" id="97221658"/>
<feature type="domain" description="Solute-binding protein family 3/N-terminal" evidence="3">
    <location>
        <begin position="21"/>
        <end position="238"/>
    </location>
</feature>
<comment type="caution">
    <text evidence="4">The sequence shown here is derived from an EMBL/GenBank/DDBJ whole genome shotgun (WGS) entry which is preliminary data.</text>
</comment>
<evidence type="ECO:0000313" key="5">
    <source>
        <dbReference type="Proteomes" id="UP001630969"/>
    </source>
</evidence>
<keyword evidence="5" id="KW-1185">Reference proteome</keyword>
<evidence type="ECO:0000256" key="1">
    <source>
        <dbReference type="ARBA" id="ARBA00010333"/>
    </source>
</evidence>
<protein>
    <submittedName>
        <fullName evidence="4">Substrate-binding periplasmic protein</fullName>
    </submittedName>
</protein>
<dbReference type="SUPFAM" id="SSF53850">
    <property type="entry name" value="Periplasmic binding protein-like II"/>
    <property type="match status" value="1"/>
</dbReference>
<dbReference type="InterPro" id="IPR001638">
    <property type="entry name" value="Solute-binding_3/MltF_N"/>
</dbReference>
<comment type="similarity">
    <text evidence="1">Belongs to the bacterial solute-binding protein 3 family.</text>
</comment>
<dbReference type="PANTHER" id="PTHR35936:SF25">
    <property type="entry name" value="ABC TRANSPORTER SUBSTRATE-BINDING PROTEIN"/>
    <property type="match status" value="1"/>
</dbReference>
<dbReference type="SMART" id="SM00062">
    <property type="entry name" value="PBPb"/>
    <property type="match status" value="1"/>
</dbReference>
<evidence type="ECO:0000256" key="2">
    <source>
        <dbReference type="ARBA" id="ARBA00022729"/>
    </source>
</evidence>
<sequence>MIARGLLIIALLLSGPLSAQPLKVGVSFAIPPYVIQEQGRGIELDLLRAAFDGSEYRLDFQYLPLERTFRMLADGKLDAIINVRPGMLDGAFLSRPVIRFRNQVFTLPPFTLMSLDDLATMRVTAFQRATRVLGPDFAAVAARNPHYEEVAKQQTQVRQLLLGRVDAVIMEERVFHYFLDQLQPADPLHGSRAQILAHSLFAPTLYHFAFRSAAVRDHFDRALLAMRVDGRYEQIFADYDVSP</sequence>
<gene>
    <name evidence="4" type="ORF">ACEUDJ_16130</name>
</gene>
<reference evidence="4 5" key="1">
    <citation type="submission" date="2024-09" db="EMBL/GenBank/DDBJ databases">
        <title>Aeromonas strains Genome sequencing and assembly.</title>
        <authorList>
            <person name="Hu X."/>
            <person name="Tang B."/>
        </authorList>
    </citation>
    <scope>NUCLEOTIDE SEQUENCE [LARGE SCALE GENOMIC DNA]</scope>
    <source>
        <strain evidence="4 5">NB23SCDHY001</strain>
    </source>
</reference>
<keyword evidence="2" id="KW-0732">Signal</keyword>
<proteinExistence type="inferred from homology"/>
<dbReference type="Gene3D" id="3.40.190.10">
    <property type="entry name" value="Periplasmic binding protein-like II"/>
    <property type="match status" value="2"/>
</dbReference>